<gene>
    <name evidence="2" type="ORF">IFO71_21485</name>
</gene>
<dbReference type="PROSITE" id="PS51257">
    <property type="entry name" value="PROKAR_LIPOPROTEIN"/>
    <property type="match status" value="1"/>
</dbReference>
<evidence type="ECO:0000256" key="1">
    <source>
        <dbReference type="SAM" id="SignalP"/>
    </source>
</evidence>
<sequence>MKYKFALITALLTYSTASSACKCAKTTRDLLLEADRVLICKMGNTVASSELRADDVWEFQDQGDCSVRYQLKGKLPPIIKLLSPQQYNSSCNPPRLIPGMHYLLILGRSNELTPCSGTRILSDDESDHRKIAFAVERALNSTLEDSVELDRLMNPFFSGEVPLPSNR</sequence>
<feature type="signal peptide" evidence="1">
    <location>
        <begin position="1"/>
        <end position="20"/>
    </location>
</feature>
<dbReference type="Proteomes" id="UP000613768">
    <property type="component" value="Unassembled WGS sequence"/>
</dbReference>
<dbReference type="RefSeq" id="WP_192031741.1">
    <property type="nucleotide sequence ID" value="NZ_JACYTR010000129.1"/>
</dbReference>
<dbReference type="EMBL" id="JACYTR010000129">
    <property type="protein sequence ID" value="MBD8528326.1"/>
    <property type="molecule type" value="Genomic_DNA"/>
</dbReference>
<evidence type="ECO:0000313" key="2">
    <source>
        <dbReference type="EMBL" id="MBD8528326.1"/>
    </source>
</evidence>
<keyword evidence="1" id="KW-0732">Signal</keyword>
<evidence type="ECO:0000313" key="3">
    <source>
        <dbReference type="Proteomes" id="UP000613768"/>
    </source>
</evidence>
<keyword evidence="3" id="KW-1185">Reference proteome</keyword>
<name>A0AAW3ZWD8_9GAMM</name>
<reference evidence="2 3" key="1">
    <citation type="submission" date="2020-09" db="EMBL/GenBank/DDBJ databases">
        <title>Pseudoxanthomonas sp. CAU 1598 isolated from sand of Yaerae Beach.</title>
        <authorList>
            <person name="Kim W."/>
        </authorList>
    </citation>
    <scope>NUCLEOTIDE SEQUENCE [LARGE SCALE GENOMIC DNA]</scope>
    <source>
        <strain evidence="2 3">CAU 1598</strain>
    </source>
</reference>
<organism evidence="2 3">
    <name type="scientific">Pseudomarimonas arenosa</name>
    <dbReference type="NCBI Taxonomy" id="2774145"/>
    <lineage>
        <taxon>Bacteria</taxon>
        <taxon>Pseudomonadati</taxon>
        <taxon>Pseudomonadota</taxon>
        <taxon>Gammaproteobacteria</taxon>
        <taxon>Lysobacterales</taxon>
        <taxon>Lysobacteraceae</taxon>
        <taxon>Pseudomarimonas</taxon>
    </lineage>
</organism>
<comment type="caution">
    <text evidence="2">The sequence shown here is derived from an EMBL/GenBank/DDBJ whole genome shotgun (WGS) entry which is preliminary data.</text>
</comment>
<dbReference type="AlphaFoldDB" id="A0AAW3ZWD8"/>
<feature type="chain" id="PRO_5043856716" evidence="1">
    <location>
        <begin position="21"/>
        <end position="167"/>
    </location>
</feature>
<protein>
    <submittedName>
        <fullName evidence="2">Uncharacterized protein</fullName>
    </submittedName>
</protein>
<accession>A0AAW3ZWD8</accession>
<proteinExistence type="predicted"/>